<dbReference type="EMBL" id="RBZP01000010">
    <property type="protein sequence ID" value="RKQ32531.1"/>
    <property type="molecule type" value="Genomic_DNA"/>
</dbReference>
<dbReference type="PROSITE" id="PS50851">
    <property type="entry name" value="CHEW"/>
    <property type="match status" value="1"/>
</dbReference>
<evidence type="ECO:0000313" key="3">
    <source>
        <dbReference type="Proteomes" id="UP000269301"/>
    </source>
</evidence>
<dbReference type="GO" id="GO:0007165">
    <property type="term" value="P:signal transduction"/>
    <property type="evidence" value="ECO:0007669"/>
    <property type="project" value="InterPro"/>
</dbReference>
<evidence type="ECO:0000259" key="1">
    <source>
        <dbReference type="PROSITE" id="PS50851"/>
    </source>
</evidence>
<dbReference type="InterPro" id="IPR036061">
    <property type="entry name" value="CheW-like_dom_sf"/>
</dbReference>
<name>A0A495A010_9BACI</name>
<dbReference type="Gene3D" id="2.30.30.40">
    <property type="entry name" value="SH3 Domains"/>
    <property type="match status" value="1"/>
</dbReference>
<dbReference type="InterPro" id="IPR002545">
    <property type="entry name" value="CheW-lke_dom"/>
</dbReference>
<dbReference type="PANTHER" id="PTHR22617:SF23">
    <property type="entry name" value="CHEMOTAXIS PROTEIN CHEW"/>
    <property type="match status" value="1"/>
</dbReference>
<reference evidence="2 3" key="1">
    <citation type="journal article" date="2016" name="Int. J. Syst. Evol. Microbiol.">
        <title>Oceanobacillus halophilus sp. nov., a novel moderately halophilic bacterium from a hypersaline lake.</title>
        <authorList>
            <person name="Amoozegar M.A."/>
            <person name="Bagheri M."/>
            <person name="Makhdoumi A."/>
            <person name="Nikou M.M."/>
            <person name="Fazeli S.A.S."/>
            <person name="Schumann P."/>
            <person name="Sproer C."/>
            <person name="Sanchez-Porro C."/>
            <person name="Ventosa A."/>
        </authorList>
    </citation>
    <scope>NUCLEOTIDE SEQUENCE [LARGE SCALE GENOMIC DNA]</scope>
    <source>
        <strain evidence="2 3">DSM 23996</strain>
    </source>
</reference>
<dbReference type="AlphaFoldDB" id="A0A495A010"/>
<dbReference type="InterPro" id="IPR039315">
    <property type="entry name" value="CheW"/>
</dbReference>
<accession>A0A495A010</accession>
<sequence>MQDYIKLIIFELNQQRYALDVQQVLSIEKLQKITMVPGSSEYVKGVMNLRGEVIPVMDLKMRLHIAKTNETESKQILIVNINGIQAGLMVDVATDVLNINLEGIENHIEKNGIIDDSFFQGLVKGDNDLIILLDLEKVLAIKELEDVK</sequence>
<feature type="domain" description="CheW-like" evidence="1">
    <location>
        <begin position="4"/>
        <end position="144"/>
    </location>
</feature>
<dbReference type="Pfam" id="PF01584">
    <property type="entry name" value="CheW"/>
    <property type="match status" value="1"/>
</dbReference>
<protein>
    <submittedName>
        <fullName evidence="2">Purine-binding chemotaxis protein CheW</fullName>
    </submittedName>
</protein>
<dbReference type="SUPFAM" id="SSF50341">
    <property type="entry name" value="CheW-like"/>
    <property type="match status" value="1"/>
</dbReference>
<dbReference type="OrthoDB" id="9794382at2"/>
<dbReference type="Gene3D" id="2.40.50.180">
    <property type="entry name" value="CheA-289, Domain 4"/>
    <property type="match status" value="1"/>
</dbReference>
<dbReference type="PANTHER" id="PTHR22617">
    <property type="entry name" value="CHEMOTAXIS SENSOR HISTIDINE KINASE-RELATED"/>
    <property type="match status" value="1"/>
</dbReference>
<keyword evidence="3" id="KW-1185">Reference proteome</keyword>
<evidence type="ECO:0000313" key="2">
    <source>
        <dbReference type="EMBL" id="RKQ32531.1"/>
    </source>
</evidence>
<dbReference type="RefSeq" id="WP_121204800.1">
    <property type="nucleotide sequence ID" value="NZ_RBZP01000010.1"/>
</dbReference>
<comment type="caution">
    <text evidence="2">The sequence shown here is derived from an EMBL/GenBank/DDBJ whole genome shotgun (WGS) entry which is preliminary data.</text>
</comment>
<dbReference type="GO" id="GO:0005829">
    <property type="term" value="C:cytosol"/>
    <property type="evidence" value="ECO:0007669"/>
    <property type="project" value="TreeGrafter"/>
</dbReference>
<dbReference type="GO" id="GO:0006935">
    <property type="term" value="P:chemotaxis"/>
    <property type="evidence" value="ECO:0007669"/>
    <property type="project" value="InterPro"/>
</dbReference>
<gene>
    <name evidence="2" type="ORF">D8M06_12790</name>
</gene>
<organism evidence="2 3">
    <name type="scientific">Oceanobacillus halophilus</name>
    <dbReference type="NCBI Taxonomy" id="930130"/>
    <lineage>
        <taxon>Bacteria</taxon>
        <taxon>Bacillati</taxon>
        <taxon>Bacillota</taxon>
        <taxon>Bacilli</taxon>
        <taxon>Bacillales</taxon>
        <taxon>Bacillaceae</taxon>
        <taxon>Oceanobacillus</taxon>
    </lineage>
</organism>
<dbReference type="SMART" id="SM00260">
    <property type="entry name" value="CheW"/>
    <property type="match status" value="1"/>
</dbReference>
<dbReference type="Proteomes" id="UP000269301">
    <property type="component" value="Unassembled WGS sequence"/>
</dbReference>
<proteinExistence type="predicted"/>